<feature type="non-terminal residue" evidence="2">
    <location>
        <position position="294"/>
    </location>
</feature>
<feature type="region of interest" description="Disordered" evidence="1">
    <location>
        <begin position="171"/>
        <end position="239"/>
    </location>
</feature>
<dbReference type="AlphaFoldDB" id="A0A8T8S9F9"/>
<organism evidence="2 3">
    <name type="scientific">Tilletia indica</name>
    <dbReference type="NCBI Taxonomy" id="43049"/>
    <lineage>
        <taxon>Eukaryota</taxon>
        <taxon>Fungi</taxon>
        <taxon>Dikarya</taxon>
        <taxon>Basidiomycota</taxon>
        <taxon>Ustilaginomycotina</taxon>
        <taxon>Exobasidiomycetes</taxon>
        <taxon>Tilletiales</taxon>
        <taxon>Tilletiaceae</taxon>
        <taxon>Tilletia</taxon>
    </lineage>
</organism>
<name>A0A8T8S9F9_9BASI</name>
<dbReference type="Proteomes" id="UP000077521">
    <property type="component" value="Unassembled WGS sequence"/>
</dbReference>
<keyword evidence="3" id="KW-1185">Reference proteome</keyword>
<protein>
    <submittedName>
        <fullName evidence="2">Uncharacterized protein</fullName>
    </submittedName>
</protein>
<proteinExistence type="predicted"/>
<sequence length="294" mass="32577">MAAPVSYRILVSQGLAEWILDVKLSDAVEFIIPLLNGLSTDEREVCENFSSELHRIMWFFLRNCPLKQVEEAREKDQAETPKWNALVQFCSRLHRDSEGILLSEDGSWAPELTERCEGDHTFLITSTVNRDGKDISYEPYFFGPEARRRVEEEILQNVAIAISSQNAFQPLPEGRTFSEANGNAVEHSGGGAAEMSGMNSQESKGDDAGTSQDTSISDPGEISRDDSSWDPESQMDSRMEDVWRSDGNLFDASSPQMGPYTNGEFDEEAAVARMAGVTMLAALAAENILHVDII</sequence>
<gene>
    <name evidence="2" type="ORF">A4X13_0g9483</name>
</gene>
<dbReference type="EMBL" id="LWDF02002749">
    <property type="protein sequence ID" value="KAE8235467.1"/>
    <property type="molecule type" value="Genomic_DNA"/>
</dbReference>
<reference evidence="2" key="1">
    <citation type="submission" date="2016-04" db="EMBL/GenBank/DDBJ databases">
        <authorList>
            <person name="Nguyen H.D."/>
            <person name="Samba Siva P."/>
            <person name="Cullis J."/>
            <person name="Levesque C.A."/>
            <person name="Hambleton S."/>
        </authorList>
    </citation>
    <scope>NUCLEOTIDE SEQUENCE</scope>
    <source>
        <strain evidence="2">DAOMC 236416</strain>
    </source>
</reference>
<accession>A0A8T8S9F9</accession>
<evidence type="ECO:0000313" key="3">
    <source>
        <dbReference type="Proteomes" id="UP000077521"/>
    </source>
</evidence>
<evidence type="ECO:0000313" key="2">
    <source>
        <dbReference type="EMBL" id="KAE8235467.1"/>
    </source>
</evidence>
<reference evidence="2" key="2">
    <citation type="journal article" date="2019" name="IMA Fungus">
        <title>Genome sequencing and comparison of five Tilletia species to identify candidate genes for the detection of regulated species infecting wheat.</title>
        <authorList>
            <person name="Nguyen H.D.T."/>
            <person name="Sultana T."/>
            <person name="Kesanakurti P."/>
            <person name="Hambleton S."/>
        </authorList>
    </citation>
    <scope>NUCLEOTIDE SEQUENCE</scope>
    <source>
        <strain evidence="2">DAOMC 236416</strain>
    </source>
</reference>
<comment type="caution">
    <text evidence="2">The sequence shown here is derived from an EMBL/GenBank/DDBJ whole genome shotgun (WGS) entry which is preliminary data.</text>
</comment>
<evidence type="ECO:0000256" key="1">
    <source>
        <dbReference type="SAM" id="MobiDB-lite"/>
    </source>
</evidence>